<name>A0A1J4JC74_9EUKA</name>
<accession>A0A1J4JC74</accession>
<dbReference type="GeneID" id="94830362"/>
<dbReference type="VEuPathDB" id="TrichDB:TRFO_10776"/>
<gene>
    <name evidence="1" type="ORF">TRFO_10776</name>
</gene>
<keyword evidence="2" id="KW-1185">Reference proteome</keyword>
<protein>
    <submittedName>
        <fullName evidence="1">Uncharacterized protein</fullName>
    </submittedName>
</protein>
<sequence length="186" mass="21931">MNPVNVMVICLPKFGDAVSKNFHRHEDIFTLRIFIKKTYMSLEITLIHFYSIDICHIKLNYKFQYRPNKYIYRHTFLLKIVFISKFQCTKCTFPGCFENSLHILFLLLVMDVEWGENFLILSDSESSAYASPDLENSEFSYNEIDPSLHFLPDENMPTFSILTVSVPEPYDHNHYSIRSHTINRNA</sequence>
<organism evidence="1 2">
    <name type="scientific">Tritrichomonas foetus</name>
    <dbReference type="NCBI Taxonomy" id="1144522"/>
    <lineage>
        <taxon>Eukaryota</taxon>
        <taxon>Metamonada</taxon>
        <taxon>Parabasalia</taxon>
        <taxon>Tritrichomonadida</taxon>
        <taxon>Tritrichomonadidae</taxon>
        <taxon>Tritrichomonas</taxon>
    </lineage>
</organism>
<evidence type="ECO:0000313" key="2">
    <source>
        <dbReference type="Proteomes" id="UP000179807"/>
    </source>
</evidence>
<proteinExistence type="predicted"/>
<comment type="caution">
    <text evidence="1">The sequence shown here is derived from an EMBL/GenBank/DDBJ whole genome shotgun (WGS) entry which is preliminary data.</text>
</comment>
<dbReference type="Proteomes" id="UP000179807">
    <property type="component" value="Unassembled WGS sequence"/>
</dbReference>
<dbReference type="AlphaFoldDB" id="A0A1J4JC74"/>
<dbReference type="EMBL" id="MLAK01001282">
    <property type="protein sequence ID" value="OHS94860.1"/>
    <property type="molecule type" value="Genomic_DNA"/>
</dbReference>
<reference evidence="1" key="1">
    <citation type="submission" date="2016-10" db="EMBL/GenBank/DDBJ databases">
        <authorList>
            <person name="Benchimol M."/>
            <person name="Almeida L.G."/>
            <person name="Vasconcelos A.T."/>
            <person name="Perreira-Neves A."/>
            <person name="Rosa I.A."/>
            <person name="Tasca T."/>
            <person name="Bogo M.R."/>
            <person name="de Souza W."/>
        </authorList>
    </citation>
    <scope>NUCLEOTIDE SEQUENCE [LARGE SCALE GENOMIC DNA]</scope>
    <source>
        <strain evidence="1">K</strain>
    </source>
</reference>
<evidence type="ECO:0000313" key="1">
    <source>
        <dbReference type="EMBL" id="OHS94860.1"/>
    </source>
</evidence>
<dbReference type="RefSeq" id="XP_068347997.1">
    <property type="nucleotide sequence ID" value="XM_068495658.1"/>
</dbReference>